<dbReference type="InterPro" id="IPR050445">
    <property type="entry name" value="Bact_polysacc_biosynth/exp"/>
</dbReference>
<evidence type="ECO:0000256" key="1">
    <source>
        <dbReference type="SAM" id="Coils"/>
    </source>
</evidence>
<gene>
    <name evidence="2" type="ORF">GGQ83_003556</name>
</gene>
<keyword evidence="1" id="KW-0175">Coiled coil</keyword>
<proteinExistence type="predicted"/>
<reference evidence="2 3" key="1">
    <citation type="submission" date="2020-08" db="EMBL/GenBank/DDBJ databases">
        <title>Genomic Encyclopedia of Type Strains, Phase IV (KMG-IV): sequencing the most valuable type-strain genomes for metagenomic binning, comparative biology and taxonomic classification.</title>
        <authorList>
            <person name="Goeker M."/>
        </authorList>
    </citation>
    <scope>NUCLEOTIDE SEQUENCE [LARGE SCALE GENOMIC DNA]</scope>
    <source>
        <strain evidence="2 3">DSM 19979</strain>
    </source>
</reference>
<sequence length="614" mass="64943">MATLRIDTPGFIPPPSAGWSRRHGWWATARWRAPWILAALLLPPALALLLAARVPPMHEAEMLLRLDAPQAALAEAALLREQAPRVTDASAGPPRMEILAEGRVLRLVLPHPDARAATAQVEALVRAWLAAREAFWSDAEATRLAARLAALEEELRTTAARLGALDLAQEAAAAIAHRQRLAERLDALAAERAAAMGRLAAAEAALAAQPGRVLGAIERSNAPLVEEPRTLLTRLLAERARMRAQYQRDAPMLTELEARIADARRALSQASSQRVETSREERNPLLDGLAGQAFDARITRDALVQEIAETSRLRAEAEARAAALLAALEPGRERAALAARLAARPVQQAAPVGVPEAASLRPGTTHPGPAWVAAGAGAGLALALLLGALLTRWRTVFLHPAEAERGTGLAGLGAMPARGGAGTPPAIASLAVQLLDSAPPGHAQMVQFLGTATEDGRDAAARALAVELARGHGLSVALIDLDGDGRRHLATLGDPAQPPIPSPEGVFAHATGVPRLWVTYQRREAALMTPHALETGVLHMADRLRTAFDVCVLIGGAGMDHYARRRLSVLVDGNILVVGRGRTRAPAAREMIGQVQAGGGRFFGLFWTEGARAA</sequence>
<name>A0A840AHQ8_9PROT</name>
<feature type="coiled-coil region" evidence="1">
    <location>
        <begin position="141"/>
        <end position="205"/>
    </location>
</feature>
<dbReference type="GO" id="GO:0005886">
    <property type="term" value="C:plasma membrane"/>
    <property type="evidence" value="ECO:0007669"/>
    <property type="project" value="TreeGrafter"/>
</dbReference>
<dbReference type="AlphaFoldDB" id="A0A840AHQ8"/>
<dbReference type="Gene3D" id="3.40.50.300">
    <property type="entry name" value="P-loop containing nucleotide triphosphate hydrolases"/>
    <property type="match status" value="1"/>
</dbReference>
<accession>A0A840AHQ8</accession>
<dbReference type="Proteomes" id="UP000553193">
    <property type="component" value="Unassembled WGS sequence"/>
</dbReference>
<dbReference type="PANTHER" id="PTHR32309">
    <property type="entry name" value="TYROSINE-PROTEIN KINASE"/>
    <property type="match status" value="1"/>
</dbReference>
<dbReference type="InterPro" id="IPR027417">
    <property type="entry name" value="P-loop_NTPase"/>
</dbReference>
<protein>
    <submittedName>
        <fullName evidence="2">Uncharacterized protein</fullName>
    </submittedName>
</protein>
<dbReference type="GO" id="GO:0004713">
    <property type="term" value="F:protein tyrosine kinase activity"/>
    <property type="evidence" value="ECO:0007669"/>
    <property type="project" value="TreeGrafter"/>
</dbReference>
<feature type="coiled-coil region" evidence="1">
    <location>
        <begin position="253"/>
        <end position="320"/>
    </location>
</feature>
<keyword evidence="3" id="KW-1185">Reference proteome</keyword>
<organism evidence="2 3">
    <name type="scientific">Roseococcus suduntuyensis</name>
    <dbReference type="NCBI Taxonomy" id="455361"/>
    <lineage>
        <taxon>Bacteria</taxon>
        <taxon>Pseudomonadati</taxon>
        <taxon>Pseudomonadota</taxon>
        <taxon>Alphaproteobacteria</taxon>
        <taxon>Acetobacterales</taxon>
        <taxon>Roseomonadaceae</taxon>
        <taxon>Roseococcus</taxon>
    </lineage>
</organism>
<dbReference type="PANTHER" id="PTHR32309:SF13">
    <property type="entry name" value="FERRIC ENTEROBACTIN TRANSPORT PROTEIN FEPE"/>
    <property type="match status" value="1"/>
</dbReference>
<evidence type="ECO:0000313" key="3">
    <source>
        <dbReference type="Proteomes" id="UP000553193"/>
    </source>
</evidence>
<dbReference type="RefSeq" id="WP_184386321.1">
    <property type="nucleotide sequence ID" value="NZ_JACIDJ010000008.1"/>
</dbReference>
<dbReference type="EMBL" id="JACIDJ010000008">
    <property type="protein sequence ID" value="MBB3900086.1"/>
    <property type="molecule type" value="Genomic_DNA"/>
</dbReference>
<comment type="caution">
    <text evidence="2">The sequence shown here is derived from an EMBL/GenBank/DDBJ whole genome shotgun (WGS) entry which is preliminary data.</text>
</comment>
<dbReference type="SUPFAM" id="SSF52540">
    <property type="entry name" value="P-loop containing nucleoside triphosphate hydrolases"/>
    <property type="match status" value="1"/>
</dbReference>
<evidence type="ECO:0000313" key="2">
    <source>
        <dbReference type="EMBL" id="MBB3900086.1"/>
    </source>
</evidence>